<comment type="caution">
    <text evidence="2">The sequence shown here is derived from an EMBL/GenBank/DDBJ whole genome shotgun (WGS) entry which is preliminary data.</text>
</comment>
<keyword evidence="1" id="KW-0472">Membrane</keyword>
<keyword evidence="1" id="KW-0812">Transmembrane</keyword>
<keyword evidence="3" id="KW-1185">Reference proteome</keyword>
<reference evidence="2 3" key="1">
    <citation type="journal article" date="2020" name="ISME J.">
        <title>Uncovering the hidden diversity of litter-decomposition mechanisms in mushroom-forming fungi.</title>
        <authorList>
            <person name="Floudas D."/>
            <person name="Bentzer J."/>
            <person name="Ahren D."/>
            <person name="Johansson T."/>
            <person name="Persson P."/>
            <person name="Tunlid A."/>
        </authorList>
    </citation>
    <scope>NUCLEOTIDE SEQUENCE [LARGE SCALE GENOMIC DNA]</scope>
    <source>
        <strain evidence="2 3">CBS 291.85</strain>
    </source>
</reference>
<protein>
    <submittedName>
        <fullName evidence="2">Uncharacterized protein</fullName>
    </submittedName>
</protein>
<dbReference type="Proteomes" id="UP000559256">
    <property type="component" value="Unassembled WGS sequence"/>
</dbReference>
<evidence type="ECO:0000313" key="3">
    <source>
        <dbReference type="Proteomes" id="UP000559256"/>
    </source>
</evidence>
<organism evidence="2 3">
    <name type="scientific">Tetrapyrgos nigripes</name>
    <dbReference type="NCBI Taxonomy" id="182062"/>
    <lineage>
        <taxon>Eukaryota</taxon>
        <taxon>Fungi</taxon>
        <taxon>Dikarya</taxon>
        <taxon>Basidiomycota</taxon>
        <taxon>Agaricomycotina</taxon>
        <taxon>Agaricomycetes</taxon>
        <taxon>Agaricomycetidae</taxon>
        <taxon>Agaricales</taxon>
        <taxon>Marasmiineae</taxon>
        <taxon>Marasmiaceae</taxon>
        <taxon>Tetrapyrgos</taxon>
    </lineage>
</organism>
<dbReference type="OrthoDB" id="3019750at2759"/>
<gene>
    <name evidence="2" type="ORF">D9758_003885</name>
</gene>
<name>A0A8H5GLN2_9AGAR</name>
<keyword evidence="1" id="KW-1133">Transmembrane helix</keyword>
<feature type="transmembrane region" description="Helical" evidence="1">
    <location>
        <begin position="12"/>
        <end position="34"/>
    </location>
</feature>
<evidence type="ECO:0000256" key="1">
    <source>
        <dbReference type="SAM" id="Phobius"/>
    </source>
</evidence>
<accession>A0A8H5GLN2</accession>
<feature type="transmembrane region" description="Helical" evidence="1">
    <location>
        <begin position="110"/>
        <end position="132"/>
    </location>
</feature>
<sequence>MLKARMQANNQLHIVSMIIIFLLTTVVIVLHSVLNVHLILFNEFQFFKFEGVNEDAQFGYNAWNSTITKIYRMYLIWERQKKVALVPFIITSANHVSKSDRTERSNLKSIFNPIVFAINLLVILIVTSFNAGKIYKIHREVKTVLGSKSMQGMYNNVMAVMVGMGLAVENAQGTISTLKFTSGGPGSNTDIIA</sequence>
<evidence type="ECO:0000313" key="2">
    <source>
        <dbReference type="EMBL" id="KAF5367061.1"/>
    </source>
</evidence>
<dbReference type="AlphaFoldDB" id="A0A8H5GLN2"/>
<dbReference type="EMBL" id="JAACJM010000020">
    <property type="protein sequence ID" value="KAF5367061.1"/>
    <property type="molecule type" value="Genomic_DNA"/>
</dbReference>
<proteinExistence type="predicted"/>